<dbReference type="GO" id="GO:0008897">
    <property type="term" value="F:holo-[acyl-carrier-protein] synthase activity"/>
    <property type="evidence" value="ECO:0007669"/>
    <property type="project" value="InterPro"/>
</dbReference>
<dbReference type="RefSeq" id="WP_211038607.1">
    <property type="nucleotide sequence ID" value="NZ_JAELVF020000001.1"/>
</dbReference>
<comment type="caution">
    <text evidence="4">The sequence shown here is derived from an EMBL/GenBank/DDBJ whole genome shotgun (WGS) entry which is preliminary data.</text>
</comment>
<dbReference type="SUPFAM" id="SSF56214">
    <property type="entry name" value="4'-phosphopantetheinyl transferase"/>
    <property type="match status" value="2"/>
</dbReference>
<dbReference type="Gene3D" id="3.90.470.20">
    <property type="entry name" value="4'-phosphopantetheinyl transferase domain"/>
    <property type="match status" value="1"/>
</dbReference>
<keyword evidence="5" id="KW-1185">Reference proteome</keyword>
<dbReference type="GO" id="GO:0005829">
    <property type="term" value="C:cytosol"/>
    <property type="evidence" value="ECO:0007669"/>
    <property type="project" value="TreeGrafter"/>
</dbReference>
<dbReference type="PANTHER" id="PTHR12215:SF10">
    <property type="entry name" value="L-AMINOADIPATE-SEMIALDEHYDE DEHYDROGENASE-PHOSPHOPANTETHEINYL TRANSFERASE"/>
    <property type="match status" value="1"/>
</dbReference>
<dbReference type="GO" id="GO:0019878">
    <property type="term" value="P:lysine biosynthetic process via aminoadipic acid"/>
    <property type="evidence" value="ECO:0007669"/>
    <property type="project" value="TreeGrafter"/>
</dbReference>
<evidence type="ECO:0000259" key="3">
    <source>
        <dbReference type="Pfam" id="PF01648"/>
    </source>
</evidence>
<name>A0A949JHN6_9ACTN</name>
<dbReference type="InterPro" id="IPR050559">
    <property type="entry name" value="P-Pant_transferase_sf"/>
</dbReference>
<organism evidence="4 5">
    <name type="scientific">Streptomyces tardus</name>
    <dbReference type="NCBI Taxonomy" id="2780544"/>
    <lineage>
        <taxon>Bacteria</taxon>
        <taxon>Bacillati</taxon>
        <taxon>Actinomycetota</taxon>
        <taxon>Actinomycetes</taxon>
        <taxon>Kitasatosporales</taxon>
        <taxon>Streptomycetaceae</taxon>
        <taxon>Streptomyces</taxon>
    </lineage>
</organism>
<dbReference type="InterPro" id="IPR037143">
    <property type="entry name" value="4-PPantetheinyl_Trfase_dom_sf"/>
</dbReference>
<reference evidence="4" key="1">
    <citation type="submission" date="2021-06" db="EMBL/GenBank/DDBJ databases">
        <title>Sequencing of actinobacteria type strains.</title>
        <authorList>
            <person name="Nguyen G.-S."/>
            <person name="Wentzel A."/>
        </authorList>
    </citation>
    <scope>NUCLEOTIDE SEQUENCE</scope>
    <source>
        <strain evidence="4">P38-E01</strain>
    </source>
</reference>
<dbReference type="AlphaFoldDB" id="A0A949JHN6"/>
<evidence type="ECO:0000256" key="1">
    <source>
        <dbReference type="ARBA" id="ARBA00010990"/>
    </source>
</evidence>
<comment type="similarity">
    <text evidence="1">Belongs to the P-Pant transferase superfamily. Gsp/Sfp/HetI/AcpT family.</text>
</comment>
<dbReference type="InterPro" id="IPR008278">
    <property type="entry name" value="4-PPantetheinyl_Trfase_dom"/>
</dbReference>
<dbReference type="EMBL" id="JAELVF020000001">
    <property type="protein sequence ID" value="MBU7598769.1"/>
    <property type="molecule type" value="Genomic_DNA"/>
</dbReference>
<dbReference type="Proteomes" id="UP000694501">
    <property type="component" value="Unassembled WGS sequence"/>
</dbReference>
<protein>
    <submittedName>
        <fullName evidence="4">4'-phosphopantetheinyl transferase superfamily protein</fullName>
    </submittedName>
</protein>
<dbReference type="PANTHER" id="PTHR12215">
    <property type="entry name" value="PHOSPHOPANTETHEINE TRANSFERASE"/>
    <property type="match status" value="1"/>
</dbReference>
<evidence type="ECO:0000313" key="5">
    <source>
        <dbReference type="Proteomes" id="UP000694501"/>
    </source>
</evidence>
<evidence type="ECO:0000313" key="4">
    <source>
        <dbReference type="EMBL" id="MBU7598769.1"/>
    </source>
</evidence>
<feature type="domain" description="4'-phosphopantetheinyl transferase" evidence="3">
    <location>
        <begin position="139"/>
        <end position="204"/>
    </location>
</feature>
<proteinExistence type="inferred from homology"/>
<sequence>MDATAELVHIPTVLESLETAPAVPLPQPGEGPSLWLVDAARHSAVLDRRTAAVLDEEERARAAAFRVAGARTLYQGAHIGLRLVLGSCLGVAPEELRFTREQCPCCDKQHGRPALVGAAVHFSLSHSGTLALIALAASPVGVDVERGPRSGSVDDLAGSLHPRETAELMALPHPERVAAFGRVWARKEAYLKGIGTGLGRELNLDYVGSGPVPAPGPDGWRLADVAVEGYAAAVATAPSA</sequence>
<dbReference type="Pfam" id="PF01648">
    <property type="entry name" value="ACPS"/>
    <property type="match status" value="1"/>
</dbReference>
<evidence type="ECO:0000256" key="2">
    <source>
        <dbReference type="ARBA" id="ARBA00022679"/>
    </source>
</evidence>
<dbReference type="GO" id="GO:0000287">
    <property type="term" value="F:magnesium ion binding"/>
    <property type="evidence" value="ECO:0007669"/>
    <property type="project" value="InterPro"/>
</dbReference>
<accession>A0A949JHN6</accession>
<gene>
    <name evidence="4" type="ORF">JGS22_014395</name>
</gene>
<keyword evidence="2 4" id="KW-0808">Transferase</keyword>